<keyword evidence="6" id="KW-1185">Reference proteome</keyword>
<evidence type="ECO:0000313" key="6">
    <source>
        <dbReference type="Proteomes" id="UP000672602"/>
    </source>
</evidence>
<evidence type="ECO:0000256" key="1">
    <source>
        <dbReference type="ARBA" id="ARBA00005857"/>
    </source>
</evidence>
<comment type="caution">
    <text evidence="5">The sequence shown here is derived from an EMBL/GenBank/DDBJ whole genome shotgun (WGS) entry which is preliminary data.</text>
</comment>
<dbReference type="PANTHER" id="PTHR16263:SF4">
    <property type="entry name" value="TETRATRICOPEPTIDE REPEAT PROTEIN 38"/>
    <property type="match status" value="1"/>
</dbReference>
<accession>A0A8J7S902</accession>
<evidence type="ECO:0000256" key="3">
    <source>
        <dbReference type="ARBA" id="ARBA00022737"/>
    </source>
</evidence>
<dbReference type="PANTHER" id="PTHR16263">
    <property type="entry name" value="TETRATRICOPEPTIDE REPEAT PROTEIN 38"/>
    <property type="match status" value="1"/>
</dbReference>
<dbReference type="Proteomes" id="UP000672602">
    <property type="component" value="Unassembled WGS sequence"/>
</dbReference>
<evidence type="ECO:0000313" key="5">
    <source>
        <dbReference type="EMBL" id="MBP5857647.1"/>
    </source>
</evidence>
<dbReference type="InterPro" id="IPR033891">
    <property type="entry name" value="TTC38"/>
</dbReference>
<gene>
    <name evidence="5" type="ORF">KAJ83_11560</name>
</gene>
<protein>
    <recommendedName>
        <fullName evidence="2">Tetratricopeptide repeat protein 38</fullName>
    </recommendedName>
</protein>
<dbReference type="Gene3D" id="1.25.40.10">
    <property type="entry name" value="Tetratricopeptide repeat domain"/>
    <property type="match status" value="1"/>
</dbReference>
<dbReference type="AlphaFoldDB" id="A0A8J7S902"/>
<name>A0A8J7S902_9PROT</name>
<dbReference type="EMBL" id="JAGMWN010000005">
    <property type="protein sequence ID" value="MBP5857647.1"/>
    <property type="molecule type" value="Genomic_DNA"/>
</dbReference>
<evidence type="ECO:0000256" key="2">
    <source>
        <dbReference type="ARBA" id="ARBA00019992"/>
    </source>
</evidence>
<dbReference type="SUPFAM" id="SSF48452">
    <property type="entry name" value="TPR-like"/>
    <property type="match status" value="1"/>
</dbReference>
<dbReference type="RefSeq" id="WP_210682238.1">
    <property type="nucleotide sequence ID" value="NZ_JAGMWN010000005.1"/>
</dbReference>
<evidence type="ECO:0000256" key="4">
    <source>
        <dbReference type="ARBA" id="ARBA00022803"/>
    </source>
</evidence>
<sequence>MALHKDGWGHDVTAADAAAVARLDGAILAYCGMRVDIGDRMKTVFEADAEMPMALAAKTAFLKMFATAKMDAAAAKTHAQLSAVIAAGETTARERAHAGALGHYVAGDLGAACDAWEAILIDHPRDLFAIKLAQLNRFYLGQPSAMRGGIARALHGWSEAMPGYGYLLGSYAFALEEAGHYPEAERHGRRAIEIDPTDIWAAHAVAHVMEMQGHSGQGYGWLDVLKGEWAGVHNFKHHAHWHRALFALDLGLHDDVLDIHDRDIWTEVAGDYLDISNAASLLWRLEEEGVDVGDRWAPVAALSAERVEEHALVFATCHFAMALAGDGGDGEGHADALDRLEAAQAAHMRAHPDTTFAHVWRAAGAAIVKAVRASRAGRPGEAVDHLLPARAEILRIGGSHAQRDVFERLLLSAALADGRDALARALISERLAARPEERWTLACCRALDTGEVRADGATATA</sequence>
<dbReference type="CDD" id="cd05804">
    <property type="entry name" value="StaR_like"/>
    <property type="match status" value="1"/>
</dbReference>
<keyword evidence="4" id="KW-0802">TPR repeat</keyword>
<reference evidence="5" key="1">
    <citation type="submission" date="2021-04" db="EMBL/GenBank/DDBJ databases">
        <authorList>
            <person name="Zhang D.-C."/>
        </authorList>
    </citation>
    <scope>NUCLEOTIDE SEQUENCE</scope>
    <source>
        <strain evidence="5">CGMCC 1.15697</strain>
    </source>
</reference>
<proteinExistence type="inferred from homology"/>
<dbReference type="InterPro" id="IPR011990">
    <property type="entry name" value="TPR-like_helical_dom_sf"/>
</dbReference>
<comment type="similarity">
    <text evidence="1">Belongs to the TTC38 family.</text>
</comment>
<keyword evidence="3" id="KW-0677">Repeat</keyword>
<organism evidence="5 6">
    <name type="scientific">Marivibrio halodurans</name>
    <dbReference type="NCBI Taxonomy" id="2039722"/>
    <lineage>
        <taxon>Bacteria</taxon>
        <taxon>Pseudomonadati</taxon>
        <taxon>Pseudomonadota</taxon>
        <taxon>Alphaproteobacteria</taxon>
        <taxon>Rhodospirillales</taxon>
        <taxon>Rhodospirillaceae</taxon>
        <taxon>Marivibrio</taxon>
    </lineage>
</organism>